<feature type="compositionally biased region" description="Acidic residues" evidence="1">
    <location>
        <begin position="794"/>
        <end position="821"/>
    </location>
</feature>
<feature type="domain" description="DUF4590" evidence="2">
    <location>
        <begin position="529"/>
        <end position="631"/>
    </location>
</feature>
<proteinExistence type="predicted"/>
<evidence type="ECO:0000313" key="4">
    <source>
        <dbReference type="Proteomes" id="UP001497525"/>
    </source>
</evidence>
<feature type="region of interest" description="Disordered" evidence="1">
    <location>
        <begin position="758"/>
        <end position="828"/>
    </location>
</feature>
<comment type="caution">
    <text evidence="3">The sequence shown here is derived from an EMBL/GenBank/DDBJ whole genome shotgun (WGS) entry which is preliminary data.</text>
</comment>
<feature type="region of interest" description="Disordered" evidence="1">
    <location>
        <begin position="121"/>
        <end position="146"/>
    </location>
</feature>
<evidence type="ECO:0000259" key="2">
    <source>
        <dbReference type="Pfam" id="PF15257"/>
    </source>
</evidence>
<accession>A0AAV2SWR9</accession>
<dbReference type="Proteomes" id="UP001497525">
    <property type="component" value="Unassembled WGS sequence"/>
</dbReference>
<dbReference type="Pfam" id="PF15257">
    <property type="entry name" value="DUF4590"/>
    <property type="match status" value="1"/>
</dbReference>
<gene>
    <name evidence="3" type="ORF">CDAUBV1_LOCUS336</name>
</gene>
<feature type="compositionally biased region" description="Polar residues" evidence="1">
    <location>
        <begin position="306"/>
        <end position="320"/>
    </location>
</feature>
<feature type="region of interest" description="Disordered" evidence="1">
    <location>
        <begin position="1199"/>
        <end position="1218"/>
    </location>
</feature>
<feature type="compositionally biased region" description="Low complexity" evidence="1">
    <location>
        <begin position="294"/>
        <end position="305"/>
    </location>
</feature>
<feature type="compositionally biased region" description="Basic residues" evidence="1">
    <location>
        <begin position="208"/>
        <end position="221"/>
    </location>
</feature>
<name>A0AAV2SWR9_CALDB</name>
<dbReference type="InterPro" id="IPR048257">
    <property type="entry name" value="DUF4590"/>
</dbReference>
<feature type="region of interest" description="Disordered" evidence="1">
    <location>
        <begin position="176"/>
        <end position="322"/>
    </location>
</feature>
<organism evidence="3 4">
    <name type="scientific">Calicophoron daubneyi</name>
    <name type="common">Rumen fluke</name>
    <name type="synonym">Paramphistomum daubneyi</name>
    <dbReference type="NCBI Taxonomy" id="300641"/>
    <lineage>
        <taxon>Eukaryota</taxon>
        <taxon>Metazoa</taxon>
        <taxon>Spiralia</taxon>
        <taxon>Lophotrochozoa</taxon>
        <taxon>Platyhelminthes</taxon>
        <taxon>Trematoda</taxon>
        <taxon>Digenea</taxon>
        <taxon>Plagiorchiida</taxon>
        <taxon>Pronocephalata</taxon>
        <taxon>Paramphistomoidea</taxon>
        <taxon>Paramphistomidae</taxon>
        <taxon>Calicophoron</taxon>
    </lineage>
</organism>
<sequence>MSWMGEASPLETYNSLSDRHLVNYFRSARMRKHLIKTGLVTENGEIRPESEYRELRNRENQKRALLEIIAHAIVERSLEAERIRQGKIRRTLEEICKLHRVRRMREERRKRSEENILMQLVPRSPRSREKLEPLQSSSADQSVHMKSDSIVVPISDIDDPELAVMDNSTQLEVTKMQNLQRQQHIRERSSGKPPYLYLWEPGLGHRGAAAHKTRSKRKGPTGHRDNLANASRSRPKGDVHSSSAPKQEHETSPKHCRTKRKSGGERGDRIAVEENLERSRKWESTRKQFDNHSSRSSSFRNSENSTTKTDSSSPNVTSDGVVSKSCLPSAISYPKEWGERTLEAELNRELSYFRDLALHSQSPHKTALVFSANKPVQKVVLPDSADLMLWEKRSAGTRHRRVSLVSRRQIKPKGGDHFSSGKEFCTRVATPPVAVSTPEWNMKEAERAKSPELDLVEDGEQLERGIEGAVHEQLLPPIPEKRDLVKSPCVVRFMYLGASRIEEASLLKSEDIYDSSGLRNQAIAEAQRVSRMITAVQQPSGGNTVTVFKGNLKPGDIFEITSRRVYGYPFSLSLCVDGNQDARISTCCEYRHKKGVRIGGKAGHFAYLSVEGSIPCFKCQAARALKQERNKQLKQKESEKQVESGDTGDNIFKPEKIPNDHDSSNTHSPVVEQFILPDRPDGLVLVDEIMKAKAAEDSVGPRCLDSNLSMRVAKSTTWERINPSTTEVAVISGSTEERFDEHEQSLHYGVEEMEDDFQQLCPPQNSPSPEAAYDELENPPNQSSEPGESRDYTEEFDALYEADDPDNDYVEEEEEEEEEEGEFSHDIASGKTFGNLCQVVSQYSEQGHVLEDSGCHVTSENVLCFEPKEFCKDVVVEKVDAMYQHRMSTTCGVPYDDHEHVAILGQQDTCPGVGRLREERFAGDTVEKMNDYDLYFTGITEEAPGQEYSVAETQTSSSSYASGDQIGNDPVGALGYTIMHSRIHSPLKVQRKIPPVVRESEAEVCKSCREWSDTEYETIAKDRSGVRSLSLSKESTMARREDCTDLVTSDGTNLPVSLESLSRNTDARSVTFASSVDYHKTLVKPQPTSNTDLKLFKASSTASAVATETTEFFSVHASPQFVQDRINTSSNGIQRTPFSGALSDDSFSTNEPKNLELFNRELIEESFKDARPMRPYSMVYSEPMSANPYAKRPVPVINIESASSDEKPDETPTSPSMRMIHKNEVADRQVRTALDSAEFFTPVYSASTVDVLHSPSDATFRSPYPQTPNRFAGDSFPE</sequence>
<feature type="region of interest" description="Disordered" evidence="1">
    <location>
        <begin position="630"/>
        <end position="666"/>
    </location>
</feature>
<dbReference type="PANTHER" id="PTHR23034">
    <property type="entry name" value="GLUTAMATE-RICH PROTEIN 3"/>
    <property type="match status" value="1"/>
</dbReference>
<dbReference type="AlphaFoldDB" id="A0AAV2SWR9"/>
<reference evidence="3" key="1">
    <citation type="submission" date="2024-06" db="EMBL/GenBank/DDBJ databases">
        <authorList>
            <person name="Liu X."/>
            <person name="Lenzi L."/>
            <person name="Haldenby T S."/>
            <person name="Uol C."/>
        </authorList>
    </citation>
    <scope>NUCLEOTIDE SEQUENCE</scope>
</reference>
<dbReference type="EMBL" id="CAXLJL010000001">
    <property type="protein sequence ID" value="CAL5129410.1"/>
    <property type="molecule type" value="Genomic_DNA"/>
</dbReference>
<protein>
    <recommendedName>
        <fullName evidence="2">DUF4590 domain-containing protein</fullName>
    </recommendedName>
</protein>
<feature type="compositionally biased region" description="Basic and acidic residues" evidence="1">
    <location>
        <begin position="630"/>
        <end position="643"/>
    </location>
</feature>
<dbReference type="InterPro" id="IPR027962">
    <property type="entry name" value="ERICH3"/>
</dbReference>
<evidence type="ECO:0000256" key="1">
    <source>
        <dbReference type="SAM" id="MobiDB-lite"/>
    </source>
</evidence>
<feature type="region of interest" description="Disordered" evidence="1">
    <location>
        <begin position="1255"/>
        <end position="1278"/>
    </location>
</feature>
<evidence type="ECO:0000313" key="3">
    <source>
        <dbReference type="EMBL" id="CAL5129410.1"/>
    </source>
</evidence>
<feature type="compositionally biased region" description="Basic and acidic residues" evidence="1">
    <location>
        <begin position="262"/>
        <end position="293"/>
    </location>
</feature>
<dbReference type="PANTHER" id="PTHR23034:SF2">
    <property type="entry name" value="GLUTAMATE-RICH PROTEIN 3"/>
    <property type="match status" value="1"/>
</dbReference>
<feature type="compositionally biased region" description="Basic and acidic residues" evidence="1">
    <location>
        <begin position="652"/>
        <end position="664"/>
    </location>
</feature>